<dbReference type="KEGG" id="tsin:OXH18_06490"/>
<name>A0A9E8ZE22_9CYAN</name>
<dbReference type="SUPFAM" id="SSF48452">
    <property type="entry name" value="TPR-like"/>
    <property type="match status" value="1"/>
</dbReference>
<dbReference type="PANTHER" id="PTHR14136:SF17">
    <property type="entry name" value="BTB_POZ DOMAIN-CONTAINING PROTEIN KCTD9"/>
    <property type="match status" value="1"/>
</dbReference>
<reference evidence="2" key="1">
    <citation type="submission" date="2022-12" db="EMBL/GenBank/DDBJ databases">
        <title>Polyphasic identification of a Novel Hot-Spring Cyanobacterium Ocullathermofonsia sinensis gen nov. sp. nov. and Genomic Insights on its Adaptations to the Thermal Habitat.</title>
        <authorList>
            <person name="Daroch M."/>
            <person name="Tang J."/>
            <person name="Jiang Y."/>
        </authorList>
    </citation>
    <scope>NUCLEOTIDE SEQUENCE</scope>
    <source>
        <strain evidence="2">PKUAC-SCTA174</strain>
    </source>
</reference>
<evidence type="ECO:0000313" key="3">
    <source>
        <dbReference type="Proteomes" id="UP001163152"/>
    </source>
</evidence>
<dbReference type="SUPFAM" id="SSF141571">
    <property type="entry name" value="Pentapeptide repeat-like"/>
    <property type="match status" value="1"/>
</dbReference>
<dbReference type="Gene3D" id="2.160.20.80">
    <property type="entry name" value="E3 ubiquitin-protein ligase SopA"/>
    <property type="match status" value="1"/>
</dbReference>
<dbReference type="PROSITE" id="PS50005">
    <property type="entry name" value="TPR"/>
    <property type="match status" value="1"/>
</dbReference>
<dbReference type="InterPro" id="IPR011990">
    <property type="entry name" value="TPR-like_helical_dom_sf"/>
</dbReference>
<dbReference type="InterPro" id="IPR001646">
    <property type="entry name" value="5peptide_repeat"/>
</dbReference>
<feature type="repeat" description="TPR" evidence="1">
    <location>
        <begin position="145"/>
        <end position="178"/>
    </location>
</feature>
<dbReference type="EMBL" id="CP113797">
    <property type="protein sequence ID" value="WAL61629.1"/>
    <property type="molecule type" value="Genomic_DNA"/>
</dbReference>
<dbReference type="AlphaFoldDB" id="A0A9E8ZE22"/>
<dbReference type="Proteomes" id="UP001163152">
    <property type="component" value="Chromosome"/>
</dbReference>
<organism evidence="2 3">
    <name type="scientific">Thermocoleostomius sinensis A174</name>
    <dbReference type="NCBI Taxonomy" id="2016057"/>
    <lineage>
        <taxon>Bacteria</taxon>
        <taxon>Bacillati</taxon>
        <taxon>Cyanobacteriota</taxon>
        <taxon>Cyanophyceae</taxon>
        <taxon>Oculatellales</taxon>
        <taxon>Oculatellaceae</taxon>
        <taxon>Thermocoleostomius</taxon>
    </lineage>
</organism>
<proteinExistence type="predicted"/>
<dbReference type="InterPro" id="IPR051082">
    <property type="entry name" value="Pentapeptide-BTB/POZ_domain"/>
</dbReference>
<protein>
    <submittedName>
        <fullName evidence="2">Pentapeptide repeat-containing protein</fullName>
    </submittedName>
</protein>
<dbReference type="SMART" id="SM00028">
    <property type="entry name" value="TPR"/>
    <property type="match status" value="2"/>
</dbReference>
<accession>A0A9E8ZE22</accession>
<dbReference type="InterPro" id="IPR019734">
    <property type="entry name" value="TPR_rpt"/>
</dbReference>
<keyword evidence="1" id="KW-0802">TPR repeat</keyword>
<gene>
    <name evidence="2" type="ORF">OXH18_06490</name>
</gene>
<sequence length="267" mass="28406">MKNGLPFVPAVLAFGVITTGFVLPANAENHEHVQQLLQTRHCSSCDLSRVGLVYSNLADADLSQANLSQANLSRANLTGANLSGANLTGATLVHVNLSGADLTGADLRGADLRGAILTGANVAGARLDEVNLLGAVGLPREVATPEQLYRLGLAEVDRGHYRGAIDQFNQVLQLDPSFAHAYLARGIAWFQLGERSAALEDARQAEQLYLAQTNEDGYRIANQLSQGIVAIQEVHEKQQEQMQGNGIGTSILNLLGVAASLFLRFGL</sequence>
<dbReference type="PANTHER" id="PTHR14136">
    <property type="entry name" value="BTB_POZ DOMAIN-CONTAINING PROTEIN KCTD9"/>
    <property type="match status" value="1"/>
</dbReference>
<evidence type="ECO:0000256" key="1">
    <source>
        <dbReference type="PROSITE-ProRule" id="PRU00339"/>
    </source>
</evidence>
<keyword evidence="3" id="KW-1185">Reference proteome</keyword>
<evidence type="ECO:0000313" key="2">
    <source>
        <dbReference type="EMBL" id="WAL61629.1"/>
    </source>
</evidence>
<dbReference type="Pfam" id="PF13414">
    <property type="entry name" value="TPR_11"/>
    <property type="match status" value="1"/>
</dbReference>
<dbReference type="Gene3D" id="1.25.40.10">
    <property type="entry name" value="Tetratricopeptide repeat domain"/>
    <property type="match status" value="1"/>
</dbReference>
<dbReference type="Pfam" id="PF00805">
    <property type="entry name" value="Pentapeptide"/>
    <property type="match status" value="2"/>
</dbReference>
<dbReference type="RefSeq" id="WP_268611642.1">
    <property type="nucleotide sequence ID" value="NZ_CP113797.1"/>
</dbReference>